<feature type="domain" description="Peptidase S9 prolyl oligopeptidase catalytic" evidence="3">
    <location>
        <begin position="613"/>
        <end position="825"/>
    </location>
</feature>
<evidence type="ECO:0000313" key="5">
    <source>
        <dbReference type="Proteomes" id="UP000198575"/>
    </source>
</evidence>
<proteinExistence type="predicted"/>
<dbReference type="SUPFAM" id="SSF53474">
    <property type="entry name" value="alpha/beta-Hydrolases"/>
    <property type="match status" value="1"/>
</dbReference>
<dbReference type="GO" id="GO:0004177">
    <property type="term" value="F:aminopeptidase activity"/>
    <property type="evidence" value="ECO:0007669"/>
    <property type="project" value="UniProtKB-KW"/>
</dbReference>
<evidence type="ECO:0000256" key="1">
    <source>
        <dbReference type="ARBA" id="ARBA00022801"/>
    </source>
</evidence>
<dbReference type="RefSeq" id="WP_175497962.1">
    <property type="nucleotide sequence ID" value="NZ_FOVF01000008.1"/>
</dbReference>
<evidence type="ECO:0000313" key="4">
    <source>
        <dbReference type="EMBL" id="SFN21545.1"/>
    </source>
</evidence>
<keyword evidence="4" id="KW-0645">Protease</keyword>
<evidence type="ECO:0000256" key="2">
    <source>
        <dbReference type="SAM" id="SignalP"/>
    </source>
</evidence>
<dbReference type="PANTHER" id="PTHR42776:SF27">
    <property type="entry name" value="DIPEPTIDYL PEPTIDASE FAMILY MEMBER 6"/>
    <property type="match status" value="1"/>
</dbReference>
<reference evidence="4 5" key="1">
    <citation type="submission" date="2016-10" db="EMBL/GenBank/DDBJ databases">
        <authorList>
            <person name="de Groot N.N."/>
        </authorList>
    </citation>
    <scope>NUCLEOTIDE SEQUENCE [LARGE SCALE GENOMIC DNA]</scope>
    <source>
        <strain evidence="4 5">CGMCC 1.7659</strain>
    </source>
</reference>
<dbReference type="STRING" id="578942.SAMN05216289_10826"/>
<keyword evidence="5" id="KW-1185">Reference proteome</keyword>
<dbReference type="InterPro" id="IPR029058">
    <property type="entry name" value="AB_hydrolase_fold"/>
</dbReference>
<dbReference type="EMBL" id="FOVF01000008">
    <property type="protein sequence ID" value="SFN21545.1"/>
    <property type="molecule type" value="Genomic_DNA"/>
</dbReference>
<dbReference type="Gene3D" id="3.40.50.1820">
    <property type="entry name" value="alpha/beta hydrolase"/>
    <property type="match status" value="1"/>
</dbReference>
<gene>
    <name evidence="4" type="ORF">SAMN05216289_10826</name>
</gene>
<protein>
    <submittedName>
        <fullName evidence="4">Dipeptidyl aminopeptidase/acylaminoacyl peptidase</fullName>
    </submittedName>
</protein>
<evidence type="ECO:0000259" key="3">
    <source>
        <dbReference type="Pfam" id="PF00326"/>
    </source>
</evidence>
<dbReference type="SUPFAM" id="SSF82171">
    <property type="entry name" value="DPP6 N-terminal domain-like"/>
    <property type="match status" value="1"/>
</dbReference>
<name>A0A1I4X761_9GAMM</name>
<accession>A0A1I4X761</accession>
<dbReference type="InterPro" id="IPR001375">
    <property type="entry name" value="Peptidase_S9_cat"/>
</dbReference>
<keyword evidence="1" id="KW-0378">Hydrolase</keyword>
<dbReference type="GO" id="GO:0004252">
    <property type="term" value="F:serine-type endopeptidase activity"/>
    <property type="evidence" value="ECO:0007669"/>
    <property type="project" value="TreeGrafter"/>
</dbReference>
<organism evidence="4 5">
    <name type="scientific">Dokdonella immobilis</name>
    <dbReference type="NCBI Taxonomy" id="578942"/>
    <lineage>
        <taxon>Bacteria</taxon>
        <taxon>Pseudomonadati</taxon>
        <taxon>Pseudomonadota</taxon>
        <taxon>Gammaproteobacteria</taxon>
        <taxon>Lysobacterales</taxon>
        <taxon>Rhodanobacteraceae</taxon>
        <taxon>Dokdonella</taxon>
    </lineage>
</organism>
<feature type="signal peptide" evidence="2">
    <location>
        <begin position="1"/>
        <end position="34"/>
    </location>
</feature>
<dbReference type="GO" id="GO:0006508">
    <property type="term" value="P:proteolysis"/>
    <property type="evidence" value="ECO:0007669"/>
    <property type="project" value="InterPro"/>
</dbReference>
<keyword evidence="4" id="KW-0031">Aminopeptidase</keyword>
<sequence>MHWTTKRPSTFTAVVLRVMAWVAASILQVPPAVAGGGMYPVEPGEQPELGVDEGFLLVVVDSAIQLDGVYMRRDGAMLKSSVLRRTPRGRNLQLMRVPSGTYVWDTLRTPSGMAYKLKDNPEFRFEVRSGQIVYAGDLSFRPVGFDNAYIHATNRGLAAMDWLESTYPDLYRRYPFAYSGHYADPFPEFYRKAEGAAGDARSHRPALAPPPDPGPLPLPVETLWRSERLQGVSLSPGGKLLAIHRVDADGKHWTIDMLDLEAAEAQQIVRSELPFEVMQWSGDETLLLSFTEPTVGPRVAVVHIDTDATGRHHYRQLAFKRTGRVLDPLAEDPAHILFASTAKNGGLLVHRLDVSNQSALDRFRADPAERLNMGLRDERWWFADGAGQLSVAVVVRDGESVLMNRNGDRFAEFFRLSAGAGFTPSALSYDGKSLIGLSGEDREQRELVEFDIAARRISRTLFSKPGVDIVSPLFNARNDAIGVRYYQGGRLVNEYFDRQDRERAAMVAAAFPGRSVSVIDQSLDGGRLILMVDAADETPKVYQLDTADRRAVLIEDTLPWLGTYRFAPTSLITAVGKDGLPIEAFLTLPASDGPRPLIVMPHGGPVGVSDHLHFDRDVQFLASLGFAVLRVNFRGSGGYGKAFREAGYGKSGTLIEDDIDAALAGALKHYPVDPARMCTLGFSYGGYSALIAVARAPERYRCAISVSGISDRLLFFTASDSALTADGRKVLEKIVGDPATEQRQMVETSPVYRYRDITVPVMLVHGRLDPRVDIEHERRMQRMLELAGNPPVGLIFDESGHTIEGMANTERLWSGIAGFLRRNLDPGSARPTIQASPVATP</sequence>
<keyword evidence="2" id="KW-0732">Signal</keyword>
<dbReference type="Proteomes" id="UP000198575">
    <property type="component" value="Unassembled WGS sequence"/>
</dbReference>
<dbReference type="Pfam" id="PF00326">
    <property type="entry name" value="Peptidase_S9"/>
    <property type="match status" value="1"/>
</dbReference>
<dbReference type="PANTHER" id="PTHR42776">
    <property type="entry name" value="SERINE PEPTIDASE S9 FAMILY MEMBER"/>
    <property type="match status" value="1"/>
</dbReference>
<feature type="chain" id="PRO_5011589913" evidence="2">
    <location>
        <begin position="35"/>
        <end position="841"/>
    </location>
</feature>
<dbReference type="AlphaFoldDB" id="A0A1I4X761"/>